<feature type="transmembrane region" description="Helical" evidence="1">
    <location>
        <begin position="57"/>
        <end position="75"/>
    </location>
</feature>
<keyword evidence="1" id="KW-1133">Transmembrane helix</keyword>
<keyword evidence="3" id="KW-1185">Reference proteome</keyword>
<dbReference type="EMBL" id="JXJN01016230">
    <property type="status" value="NOT_ANNOTATED_CDS"/>
    <property type="molecule type" value="Genomic_DNA"/>
</dbReference>
<evidence type="ECO:0000313" key="2">
    <source>
        <dbReference type="EnsemblMetazoa" id="GPPI033611-PA"/>
    </source>
</evidence>
<keyword evidence="1" id="KW-0472">Membrane</keyword>
<proteinExistence type="predicted"/>
<reference evidence="2" key="2">
    <citation type="submission" date="2020-05" db="UniProtKB">
        <authorList>
            <consortium name="EnsemblMetazoa"/>
        </authorList>
    </citation>
    <scope>IDENTIFICATION</scope>
    <source>
        <strain evidence="2">IAEA</strain>
    </source>
</reference>
<evidence type="ECO:0000313" key="3">
    <source>
        <dbReference type="Proteomes" id="UP000092460"/>
    </source>
</evidence>
<dbReference type="VEuPathDB" id="VectorBase:GPPI033611"/>
<evidence type="ECO:0000256" key="1">
    <source>
        <dbReference type="SAM" id="Phobius"/>
    </source>
</evidence>
<dbReference type="EnsemblMetazoa" id="GPPI033611-RA">
    <property type="protein sequence ID" value="GPPI033611-PA"/>
    <property type="gene ID" value="GPPI033611"/>
</dbReference>
<protein>
    <submittedName>
        <fullName evidence="2">Uncharacterized protein</fullName>
    </submittedName>
</protein>
<name>A0A1B0BL83_9MUSC</name>
<sequence>MVQLGVKTADSSNEIIIGLISPFPKRQPKFGAKCIGRIHHALDEPNSAKSQIDIDHVLNLVVFVILLNSLIAMATKNKY</sequence>
<dbReference type="EMBL" id="JXJN01016229">
    <property type="status" value="NOT_ANNOTATED_CDS"/>
    <property type="molecule type" value="Genomic_DNA"/>
</dbReference>
<dbReference type="Proteomes" id="UP000092460">
    <property type="component" value="Unassembled WGS sequence"/>
</dbReference>
<accession>A0A1B0BL83</accession>
<dbReference type="AlphaFoldDB" id="A0A1B0BL83"/>
<keyword evidence="1" id="KW-0812">Transmembrane</keyword>
<reference evidence="3" key="1">
    <citation type="submission" date="2015-01" db="EMBL/GenBank/DDBJ databases">
        <authorList>
            <person name="Aksoy S."/>
            <person name="Warren W."/>
            <person name="Wilson R.K."/>
        </authorList>
    </citation>
    <scope>NUCLEOTIDE SEQUENCE [LARGE SCALE GENOMIC DNA]</scope>
    <source>
        <strain evidence="3">IAEA</strain>
    </source>
</reference>
<organism evidence="2 3">
    <name type="scientific">Glossina palpalis gambiensis</name>
    <dbReference type="NCBI Taxonomy" id="67801"/>
    <lineage>
        <taxon>Eukaryota</taxon>
        <taxon>Metazoa</taxon>
        <taxon>Ecdysozoa</taxon>
        <taxon>Arthropoda</taxon>
        <taxon>Hexapoda</taxon>
        <taxon>Insecta</taxon>
        <taxon>Pterygota</taxon>
        <taxon>Neoptera</taxon>
        <taxon>Endopterygota</taxon>
        <taxon>Diptera</taxon>
        <taxon>Brachycera</taxon>
        <taxon>Muscomorpha</taxon>
        <taxon>Hippoboscoidea</taxon>
        <taxon>Glossinidae</taxon>
        <taxon>Glossina</taxon>
    </lineage>
</organism>